<keyword evidence="3" id="KW-1185">Reference proteome</keyword>
<proteinExistence type="predicted"/>
<dbReference type="RefSeq" id="WP_015903771.1">
    <property type="nucleotide sequence ID" value="NC_012108.1"/>
</dbReference>
<dbReference type="STRING" id="177437.HRM2_18840"/>
<evidence type="ECO:0000313" key="2">
    <source>
        <dbReference type="EMBL" id="ACN14985.1"/>
    </source>
</evidence>
<sequence length="57" mass="6544">MSKQYPECPLYNHATCKELHNPNICAIVREDKTCTKKRQKVTEPQEQPAESDVPANM</sequence>
<protein>
    <submittedName>
        <fullName evidence="2">Uncharacterized protein</fullName>
    </submittedName>
</protein>
<dbReference type="Proteomes" id="UP000000442">
    <property type="component" value="Chromosome"/>
</dbReference>
<accession>C0QBX3</accession>
<reference evidence="2 3" key="1">
    <citation type="journal article" date="2009" name="Environ. Microbiol.">
        <title>Genome sequence of Desulfobacterium autotrophicum HRM2, a marine sulfate reducer oxidizing organic carbon completely to carbon dioxide.</title>
        <authorList>
            <person name="Strittmatter A.W."/>
            <person name="Liesegang H."/>
            <person name="Rabus R."/>
            <person name="Decker I."/>
            <person name="Amann J."/>
            <person name="Andres S."/>
            <person name="Henne A."/>
            <person name="Fricke W.F."/>
            <person name="Martinez-Arias R."/>
            <person name="Bartels D."/>
            <person name="Goesmann A."/>
            <person name="Krause L."/>
            <person name="Puehler A."/>
            <person name="Klenk H.P."/>
            <person name="Richter M."/>
            <person name="Schuler M."/>
            <person name="Gloeckner F.O."/>
            <person name="Meyerdierks A."/>
            <person name="Gottschalk G."/>
            <person name="Amann R."/>
        </authorList>
    </citation>
    <scope>NUCLEOTIDE SEQUENCE [LARGE SCALE GENOMIC DNA]</scope>
    <source>
        <strain evidence="3">ATCC 43914 / DSM 3382 / HRM2</strain>
    </source>
</reference>
<dbReference type="EMBL" id="CP001087">
    <property type="protein sequence ID" value="ACN14985.1"/>
    <property type="molecule type" value="Genomic_DNA"/>
</dbReference>
<name>C0QBX3_DESAH</name>
<organism evidence="2 3">
    <name type="scientific">Desulforapulum autotrophicum (strain ATCC 43914 / DSM 3382 / VKM B-1955 / HRM2)</name>
    <name type="common">Desulfobacterium autotrophicum</name>
    <dbReference type="NCBI Taxonomy" id="177437"/>
    <lineage>
        <taxon>Bacteria</taxon>
        <taxon>Pseudomonadati</taxon>
        <taxon>Thermodesulfobacteriota</taxon>
        <taxon>Desulfobacteria</taxon>
        <taxon>Desulfobacterales</taxon>
        <taxon>Desulfobacteraceae</taxon>
        <taxon>Desulforapulum</taxon>
    </lineage>
</organism>
<dbReference type="eggNOG" id="ENOG5033FBW">
    <property type="taxonomic scope" value="Bacteria"/>
</dbReference>
<gene>
    <name evidence="2" type="ordered locus">HRM2_18840</name>
</gene>
<evidence type="ECO:0000313" key="3">
    <source>
        <dbReference type="Proteomes" id="UP000000442"/>
    </source>
</evidence>
<dbReference type="AlphaFoldDB" id="C0QBX3"/>
<evidence type="ECO:0000256" key="1">
    <source>
        <dbReference type="SAM" id="MobiDB-lite"/>
    </source>
</evidence>
<dbReference type="KEGG" id="dat:HRM2_18840"/>
<dbReference type="HOGENOM" id="CLU_2989183_0_0_7"/>
<feature type="region of interest" description="Disordered" evidence="1">
    <location>
        <begin position="36"/>
        <end position="57"/>
    </location>
</feature>